<gene>
    <name evidence="8" type="ORF">ENU74_02550</name>
</gene>
<dbReference type="GO" id="GO:0005886">
    <property type="term" value="C:plasma membrane"/>
    <property type="evidence" value="ECO:0007669"/>
    <property type="project" value="UniProtKB-SubCell"/>
</dbReference>
<dbReference type="InterPro" id="IPR005524">
    <property type="entry name" value="DUF318"/>
</dbReference>
<evidence type="ECO:0000256" key="3">
    <source>
        <dbReference type="ARBA" id="ARBA00022475"/>
    </source>
</evidence>
<keyword evidence="3" id="KW-1003">Cell membrane</keyword>
<feature type="transmembrane region" description="Helical" evidence="7">
    <location>
        <begin position="12"/>
        <end position="30"/>
    </location>
</feature>
<feature type="transmembrane region" description="Helical" evidence="7">
    <location>
        <begin position="277"/>
        <end position="298"/>
    </location>
</feature>
<feature type="transmembrane region" description="Helical" evidence="7">
    <location>
        <begin position="216"/>
        <end position="244"/>
    </location>
</feature>
<evidence type="ECO:0000256" key="1">
    <source>
        <dbReference type="ARBA" id="ARBA00004651"/>
    </source>
</evidence>
<name>A0A7V3ZV43_UNCW3</name>
<feature type="transmembrane region" description="Helical" evidence="7">
    <location>
        <begin position="250"/>
        <end position="270"/>
    </location>
</feature>
<evidence type="ECO:0000256" key="5">
    <source>
        <dbReference type="ARBA" id="ARBA00022989"/>
    </source>
</evidence>
<sequence>MISLFLFNLKQYFIEIIPTIFLGFLLSGIIHEFIPQSLINKYLGRKDVLTLLRVSLLGIILPLCCWGSLPVAITFKKKGTPLGSVLAFLVTTPATSVSAILITYKFFGLKFTFYLCLSIILMGIIIGIIGNLLKTKEFFINENKEKCLCCEEGSKHLSHSYQQKNFKNKIISILTYSFIDLPKEIGLEILIGIILAAVVASFSPVGILIKRYLSGFYGYFFALIFGLLMYICATASVPLVYALIIQGLNIGAGLVLLLVGPITSYGTILLIKKEFGFSILIIYLTLISILSLFFGYLFTFLK</sequence>
<protein>
    <recommendedName>
        <fullName evidence="9">Permease</fullName>
    </recommendedName>
</protein>
<organism evidence="8">
    <name type="scientific">candidate division WOR-3 bacterium</name>
    <dbReference type="NCBI Taxonomy" id="2052148"/>
    <lineage>
        <taxon>Bacteria</taxon>
        <taxon>Bacteria division WOR-3</taxon>
    </lineage>
</organism>
<keyword evidence="4 7" id="KW-0812">Transmembrane</keyword>
<dbReference type="EMBL" id="DTDR01000068">
    <property type="protein sequence ID" value="HGK63459.1"/>
    <property type="molecule type" value="Genomic_DNA"/>
</dbReference>
<proteinExistence type="inferred from homology"/>
<dbReference type="Pfam" id="PF03773">
    <property type="entry name" value="ArsP_1"/>
    <property type="match status" value="1"/>
</dbReference>
<comment type="subcellular location">
    <subcellularLocation>
        <location evidence="1">Cell membrane</location>
        <topology evidence="1">Multi-pass membrane protein</topology>
    </subcellularLocation>
</comment>
<evidence type="ECO:0000256" key="2">
    <source>
        <dbReference type="ARBA" id="ARBA00006386"/>
    </source>
</evidence>
<dbReference type="PANTHER" id="PTHR34184">
    <property type="entry name" value="UPF0718 PROTEIN YCGR"/>
    <property type="match status" value="1"/>
</dbReference>
<evidence type="ECO:0000313" key="8">
    <source>
        <dbReference type="EMBL" id="HGK63459.1"/>
    </source>
</evidence>
<feature type="transmembrane region" description="Helical" evidence="7">
    <location>
        <begin position="85"/>
        <end position="104"/>
    </location>
</feature>
<feature type="transmembrane region" description="Helical" evidence="7">
    <location>
        <begin position="189"/>
        <end position="209"/>
    </location>
</feature>
<evidence type="ECO:0000256" key="7">
    <source>
        <dbReference type="SAM" id="Phobius"/>
    </source>
</evidence>
<accession>A0A7V3ZV43</accession>
<evidence type="ECO:0000256" key="4">
    <source>
        <dbReference type="ARBA" id="ARBA00022692"/>
    </source>
</evidence>
<dbReference type="InterPro" id="IPR052923">
    <property type="entry name" value="UPF0718"/>
</dbReference>
<keyword evidence="5 7" id="KW-1133">Transmembrane helix</keyword>
<feature type="transmembrane region" description="Helical" evidence="7">
    <location>
        <begin position="111"/>
        <end position="133"/>
    </location>
</feature>
<evidence type="ECO:0000256" key="6">
    <source>
        <dbReference type="ARBA" id="ARBA00023136"/>
    </source>
</evidence>
<evidence type="ECO:0008006" key="9">
    <source>
        <dbReference type="Google" id="ProtNLM"/>
    </source>
</evidence>
<dbReference type="AlphaFoldDB" id="A0A7V3ZV43"/>
<comment type="similarity">
    <text evidence="2">Belongs to the UPF0718 family.</text>
</comment>
<feature type="transmembrane region" description="Helical" evidence="7">
    <location>
        <begin position="51"/>
        <end position="73"/>
    </location>
</feature>
<keyword evidence="6 7" id="KW-0472">Membrane</keyword>
<comment type="caution">
    <text evidence="8">The sequence shown here is derived from an EMBL/GenBank/DDBJ whole genome shotgun (WGS) entry which is preliminary data.</text>
</comment>
<reference evidence="8" key="1">
    <citation type="journal article" date="2020" name="mSystems">
        <title>Genome- and Community-Level Interaction Insights into Carbon Utilization and Element Cycling Functions of Hydrothermarchaeota in Hydrothermal Sediment.</title>
        <authorList>
            <person name="Zhou Z."/>
            <person name="Liu Y."/>
            <person name="Xu W."/>
            <person name="Pan J."/>
            <person name="Luo Z.H."/>
            <person name="Li M."/>
        </authorList>
    </citation>
    <scope>NUCLEOTIDE SEQUENCE [LARGE SCALE GENOMIC DNA]</scope>
    <source>
        <strain evidence="8">SpSt-697</strain>
    </source>
</reference>
<dbReference type="PANTHER" id="PTHR34184:SF4">
    <property type="entry name" value="UPF0718 PROTEIN YCGR"/>
    <property type="match status" value="1"/>
</dbReference>